<dbReference type="PANTHER" id="PTHR33116:SF76">
    <property type="entry name" value="DUF4283 DOMAIN-CONTAINING PROTEIN"/>
    <property type="match status" value="1"/>
</dbReference>
<organism evidence="2">
    <name type="scientific">Populus alba</name>
    <name type="common">White poplar</name>
    <dbReference type="NCBI Taxonomy" id="43335"/>
    <lineage>
        <taxon>Eukaryota</taxon>
        <taxon>Viridiplantae</taxon>
        <taxon>Streptophyta</taxon>
        <taxon>Embryophyta</taxon>
        <taxon>Tracheophyta</taxon>
        <taxon>Spermatophyta</taxon>
        <taxon>Magnoliopsida</taxon>
        <taxon>eudicotyledons</taxon>
        <taxon>Gunneridae</taxon>
        <taxon>Pentapetalae</taxon>
        <taxon>rosids</taxon>
        <taxon>fabids</taxon>
        <taxon>Malpighiales</taxon>
        <taxon>Salicaceae</taxon>
        <taxon>Saliceae</taxon>
        <taxon>Populus</taxon>
    </lineage>
</organism>
<evidence type="ECO:0000259" key="1">
    <source>
        <dbReference type="Pfam" id="PF13966"/>
    </source>
</evidence>
<dbReference type="AlphaFoldDB" id="A0A4U5PNT4"/>
<name>A0A4U5PNT4_POPAL</name>
<gene>
    <name evidence="2" type="ORF">D5086_0000206720</name>
</gene>
<feature type="domain" description="Reverse transcriptase zinc-binding" evidence="1">
    <location>
        <begin position="392"/>
        <end position="439"/>
    </location>
</feature>
<comment type="caution">
    <text evidence="2">The sequence shown here is derived from an EMBL/GenBank/DDBJ whole genome shotgun (WGS) entry which is preliminary data.</text>
</comment>
<protein>
    <recommendedName>
        <fullName evidence="1">Reverse transcriptase zinc-binding domain-containing protein</fullName>
    </recommendedName>
</protein>
<evidence type="ECO:0000313" key="2">
    <source>
        <dbReference type="EMBL" id="TKR98071.1"/>
    </source>
</evidence>
<accession>A0A4U5PNT4</accession>
<reference evidence="2" key="1">
    <citation type="submission" date="2018-10" db="EMBL/GenBank/DDBJ databases">
        <title>Population genomic analysis revealed the cold adaptation of white poplar.</title>
        <authorList>
            <person name="Liu Y.-J."/>
        </authorList>
    </citation>
    <scope>NUCLEOTIDE SEQUENCE [LARGE SCALE GENOMIC DNA]</scope>
    <source>
        <strain evidence="2">PAL-ZL1</strain>
    </source>
</reference>
<dbReference type="PANTHER" id="PTHR33116">
    <property type="entry name" value="REVERSE TRANSCRIPTASE ZINC-BINDING DOMAIN-CONTAINING PROTEIN-RELATED-RELATED"/>
    <property type="match status" value="1"/>
</dbReference>
<dbReference type="InterPro" id="IPR026960">
    <property type="entry name" value="RVT-Znf"/>
</dbReference>
<sequence length="502" mass="57331">MHNYHLNNGVARCALKVDLRKAFDTVSWEFILAGLQAIGIPQTMTSWIKQCISIAHYSISLNDDLMLFYHADTTSVGILKDSLNKFSSILGLKINLAKSSIYLTGIGDNLKGAIRDQVGFQQSALPVRYLGIPLISTRLTHADCLPLVERIITRIKLWTSFSLTYAGRLQLIQFVLFSIQVYWSTMFILPCSSIRKLESILAGFLWKGTSLNPCGAKVAWHSLCFPKKEGSLGLKRLKVWNKAAVMKQIWNILGSKSSVWAAWVHSVLLRGRSFWEINLPSNPSWSWRKILQSREWCRGWFQTCIGKGTTTSLWYDYWLPEGKRIIDILPHRQLFTTRLAWTSRVLDIMHGDQWNFPASNPDLQDIWSAISFNPKPSMEDHCVWKGHHSGTFTVHSAWELLRESRPENCMHHILWYKSHIPRQSFILWLASKKRLSTMDSGRPYLGTSFCSGQPTLTGKEEHHAYNSPSYALNNGPLPMAREKQPHFQPAIPVPPFNQQGHS</sequence>
<dbReference type="Pfam" id="PF13966">
    <property type="entry name" value="zf-RVT"/>
    <property type="match status" value="1"/>
</dbReference>
<dbReference type="EMBL" id="RCHU01000697">
    <property type="protein sequence ID" value="TKR98071.1"/>
    <property type="molecule type" value="Genomic_DNA"/>
</dbReference>
<dbReference type="STRING" id="43335.A0A4U5PNT4"/>
<proteinExistence type="predicted"/>